<evidence type="ECO:0000313" key="5">
    <source>
        <dbReference type="EMBL" id="GEM10104.1"/>
    </source>
</evidence>
<keyword evidence="2 4" id="KW-0689">Ribosomal protein</keyword>
<dbReference type="Pfam" id="PF00237">
    <property type="entry name" value="Ribosomal_L22"/>
    <property type="match status" value="1"/>
</dbReference>
<evidence type="ECO:0000313" key="6">
    <source>
        <dbReference type="Proteomes" id="UP000321518"/>
    </source>
</evidence>
<sequence>MQSSRIGLRTLHTASRALPSAAYVHPLIASIRRPQQVRHISFGFDVLRNLLPKRQKEVEPADKPADGVEAAVVPKASAKQQAEEKGLFDVATEEEDVREAQGRFGLAPKPMKHATYHKSSTANFKVSRRRLADLSRLIAGRTADEAILQLQASQKKNAPRLLSMVALARDHAMAKGLKREKLVIAQSWVTKGVYLKRIDIKGRGRFGVKHHPSAKLHVLLAEGRTEEERRREKQQAQWRKKIRNSTEAPGFALATRARPLINNNGAQWKW</sequence>
<evidence type="ECO:0000256" key="2">
    <source>
        <dbReference type="ARBA" id="ARBA00022980"/>
    </source>
</evidence>
<evidence type="ECO:0000256" key="1">
    <source>
        <dbReference type="ARBA" id="ARBA00009451"/>
    </source>
</evidence>
<proteinExistence type="inferred from homology"/>
<protein>
    <submittedName>
        <fullName evidence="5">50S ribosomal protein l22</fullName>
    </submittedName>
</protein>
<dbReference type="PANTHER" id="PTHR13501">
    <property type="entry name" value="CHLOROPLAST 50S RIBOSOMAL PROTEIN L22-RELATED"/>
    <property type="match status" value="1"/>
</dbReference>
<dbReference type="InterPro" id="IPR047867">
    <property type="entry name" value="Ribosomal_uL22_bac/org-type"/>
</dbReference>
<comment type="similarity">
    <text evidence="1 4">Belongs to the universal ribosomal protein uL22 family.</text>
</comment>
<dbReference type="SUPFAM" id="SSF54843">
    <property type="entry name" value="Ribosomal protein L22"/>
    <property type="match status" value="1"/>
</dbReference>
<dbReference type="EMBL" id="BJWK01000010">
    <property type="protein sequence ID" value="GEM10104.1"/>
    <property type="molecule type" value="Genomic_DNA"/>
</dbReference>
<name>A0A511KKX0_RHOTO</name>
<dbReference type="Proteomes" id="UP000321518">
    <property type="component" value="Unassembled WGS sequence"/>
</dbReference>
<dbReference type="PANTHER" id="PTHR13501:SF8">
    <property type="entry name" value="LARGE RIBOSOMAL SUBUNIT PROTEIN UL22M"/>
    <property type="match status" value="1"/>
</dbReference>
<evidence type="ECO:0000256" key="3">
    <source>
        <dbReference type="ARBA" id="ARBA00023274"/>
    </source>
</evidence>
<dbReference type="GO" id="GO:0006412">
    <property type="term" value="P:translation"/>
    <property type="evidence" value="ECO:0007669"/>
    <property type="project" value="InterPro"/>
</dbReference>
<dbReference type="Gene3D" id="3.90.470.10">
    <property type="entry name" value="Ribosomal protein L22/L17"/>
    <property type="match status" value="1"/>
</dbReference>
<dbReference type="GO" id="GO:0003735">
    <property type="term" value="F:structural constituent of ribosome"/>
    <property type="evidence" value="ECO:0007669"/>
    <property type="project" value="InterPro"/>
</dbReference>
<dbReference type="GO" id="GO:0005762">
    <property type="term" value="C:mitochondrial large ribosomal subunit"/>
    <property type="evidence" value="ECO:0007669"/>
    <property type="project" value="TreeGrafter"/>
</dbReference>
<keyword evidence="3 4" id="KW-0687">Ribonucleoprotein</keyword>
<dbReference type="OrthoDB" id="416470at2759"/>
<dbReference type="InterPro" id="IPR001063">
    <property type="entry name" value="Ribosomal_uL22"/>
</dbReference>
<gene>
    <name evidence="5" type="ORF">Rt10032_c10g4121</name>
</gene>
<dbReference type="AlphaFoldDB" id="A0A511KKX0"/>
<organism evidence="5 6">
    <name type="scientific">Rhodotorula toruloides</name>
    <name type="common">Yeast</name>
    <name type="synonym">Rhodosporidium toruloides</name>
    <dbReference type="NCBI Taxonomy" id="5286"/>
    <lineage>
        <taxon>Eukaryota</taxon>
        <taxon>Fungi</taxon>
        <taxon>Dikarya</taxon>
        <taxon>Basidiomycota</taxon>
        <taxon>Pucciniomycotina</taxon>
        <taxon>Microbotryomycetes</taxon>
        <taxon>Sporidiobolales</taxon>
        <taxon>Sporidiobolaceae</taxon>
        <taxon>Rhodotorula</taxon>
    </lineage>
</organism>
<accession>A0A511KKX0</accession>
<evidence type="ECO:0000256" key="4">
    <source>
        <dbReference type="RuleBase" id="RU004005"/>
    </source>
</evidence>
<comment type="caution">
    <text evidence="5">The sequence shown here is derived from an EMBL/GenBank/DDBJ whole genome shotgun (WGS) entry which is preliminary data.</text>
</comment>
<reference evidence="5 6" key="1">
    <citation type="submission" date="2019-07" db="EMBL/GenBank/DDBJ databases">
        <title>Rhodotorula toruloides NBRC10032 genome sequencing.</title>
        <authorList>
            <person name="Shida Y."/>
            <person name="Takaku H."/>
            <person name="Ogasawara W."/>
            <person name="Mori K."/>
        </authorList>
    </citation>
    <scope>NUCLEOTIDE SEQUENCE [LARGE SCALE GENOMIC DNA]</scope>
    <source>
        <strain evidence="5 6">NBRC10032</strain>
    </source>
</reference>
<dbReference type="InterPro" id="IPR036394">
    <property type="entry name" value="Ribosomal_uL22_sf"/>
</dbReference>